<gene>
    <name evidence="9" type="ORF">QSP1433_LOCUS2357</name>
</gene>
<comment type="similarity">
    <text evidence="2">Belongs to the MscS (TC 1.A.23) family.</text>
</comment>
<evidence type="ECO:0000256" key="7">
    <source>
        <dbReference type="SAM" id="Phobius"/>
    </source>
</evidence>
<evidence type="ECO:0000256" key="1">
    <source>
        <dbReference type="ARBA" id="ARBA00004141"/>
    </source>
</evidence>
<proteinExistence type="inferred from homology"/>
<evidence type="ECO:0000256" key="6">
    <source>
        <dbReference type="SAM" id="MobiDB-lite"/>
    </source>
</evidence>
<dbReference type="InterPro" id="IPR023408">
    <property type="entry name" value="MscS_beta-dom_sf"/>
</dbReference>
<dbReference type="PANTHER" id="PTHR31618">
    <property type="entry name" value="MECHANOSENSITIVE ION CHANNEL PROTEIN 5"/>
    <property type="match status" value="1"/>
</dbReference>
<name>A0A7S2RDQ9_9STRA</name>
<dbReference type="InterPro" id="IPR010920">
    <property type="entry name" value="LSM_dom_sf"/>
</dbReference>
<feature type="domain" description="Mechanosensitive ion channel MscS" evidence="8">
    <location>
        <begin position="492"/>
        <end position="559"/>
    </location>
</feature>
<evidence type="ECO:0000256" key="4">
    <source>
        <dbReference type="ARBA" id="ARBA00022989"/>
    </source>
</evidence>
<evidence type="ECO:0000313" key="9">
    <source>
        <dbReference type="EMBL" id="CAD9668226.1"/>
    </source>
</evidence>
<feature type="transmembrane region" description="Helical" evidence="7">
    <location>
        <begin position="76"/>
        <end position="95"/>
    </location>
</feature>
<comment type="subcellular location">
    <subcellularLocation>
        <location evidence="1">Membrane</location>
        <topology evidence="1">Multi-pass membrane protein</topology>
    </subcellularLocation>
</comment>
<evidence type="ECO:0000256" key="2">
    <source>
        <dbReference type="ARBA" id="ARBA00008017"/>
    </source>
</evidence>
<reference evidence="9" key="1">
    <citation type="submission" date="2021-01" db="EMBL/GenBank/DDBJ databases">
        <authorList>
            <person name="Corre E."/>
            <person name="Pelletier E."/>
            <person name="Niang G."/>
            <person name="Scheremetjew M."/>
            <person name="Finn R."/>
            <person name="Kale V."/>
            <person name="Holt S."/>
            <person name="Cochrane G."/>
            <person name="Meng A."/>
            <person name="Brown T."/>
            <person name="Cohen L."/>
        </authorList>
    </citation>
    <scope>NUCLEOTIDE SEQUENCE</scope>
    <source>
        <strain evidence="9">NY070348D</strain>
    </source>
</reference>
<feature type="transmembrane region" description="Helical" evidence="7">
    <location>
        <begin position="201"/>
        <end position="222"/>
    </location>
</feature>
<sequence>MFDLEKGHQRALNGTQVGVLGEHGLVPKGSLEQAPEDGGSKIGEANGQESELECTQEDSSCSILTETASVCFKENIKLLTGLVIGVPLVICSLALERNGREMLLTVLTLVGAAFCLPLVSVFFVWAFSHVLQGILGYTKKRGHLAGLVSRLLYFLQGTSSALAVVVWGALEIVVFMLLIPASQRDDPQSTLGNFCDISAKLCTLVVLFFSGKVIVTCLRMWFSQHFNVRSFTSRFEDTLFNEQLLCSLYYGRSTPHLFQYLDREFQERIGNVSDTGQAAHDPLLWQQVAHYVNTHQIDGTGLPHCGMHAASTYSDRPTRKAKAASKVLFPWLLRVCDMTARACDEEGKIKSKRSKILCQTKFIHSPHEHSRKPKVKQIDKERFVELLKELNPIVDSTRAWKALAGSNAFTAIDKKQFEKSLIALFRDRRDLSISVQDSNAAAKGLDGFMMFVVVVICIIFVLGVFDLDFFKVWATMSSFLCALTFIFSGTVSSTFSNVFFLFVVHPYDVGDFIQIGDRKERYKVVRIFLTTTTLLRTDGTYVKLENSVIRNMGQLHNYSTSERHLTTQTVEVDLACIKPEFITNLKAAIHNFIEKQPAVFSGYYTVNVSEITRSFKCNLHVAIELCQANDDLQRTSTINTELIVQLAEILATNSATNEGKPVQFLN</sequence>
<dbReference type="SUPFAM" id="SSF50182">
    <property type="entry name" value="Sm-like ribonucleoproteins"/>
    <property type="match status" value="1"/>
</dbReference>
<protein>
    <recommendedName>
        <fullName evidence="8">Mechanosensitive ion channel MscS domain-containing protein</fullName>
    </recommendedName>
</protein>
<keyword evidence="3 7" id="KW-0812">Transmembrane</keyword>
<dbReference type="AlphaFoldDB" id="A0A7S2RDQ9"/>
<feature type="transmembrane region" description="Helical" evidence="7">
    <location>
        <begin position="102"/>
        <end position="131"/>
    </location>
</feature>
<keyword evidence="4 7" id="KW-1133">Transmembrane helix</keyword>
<organism evidence="9">
    <name type="scientific">Mucochytrium quahogii</name>
    <dbReference type="NCBI Taxonomy" id="96639"/>
    <lineage>
        <taxon>Eukaryota</taxon>
        <taxon>Sar</taxon>
        <taxon>Stramenopiles</taxon>
        <taxon>Bigyra</taxon>
        <taxon>Labyrinthulomycetes</taxon>
        <taxon>Thraustochytrida</taxon>
        <taxon>Thraustochytriidae</taxon>
        <taxon>Mucochytrium</taxon>
    </lineage>
</organism>
<dbReference type="InterPro" id="IPR006685">
    <property type="entry name" value="MscS_channel_2nd"/>
</dbReference>
<dbReference type="GO" id="GO:0005886">
    <property type="term" value="C:plasma membrane"/>
    <property type="evidence" value="ECO:0007669"/>
    <property type="project" value="TreeGrafter"/>
</dbReference>
<dbReference type="GO" id="GO:0008381">
    <property type="term" value="F:mechanosensitive monoatomic ion channel activity"/>
    <property type="evidence" value="ECO:0007669"/>
    <property type="project" value="TreeGrafter"/>
</dbReference>
<feature type="region of interest" description="Disordered" evidence="6">
    <location>
        <begin position="30"/>
        <end position="49"/>
    </location>
</feature>
<dbReference type="Gene3D" id="2.30.30.60">
    <property type="match status" value="1"/>
</dbReference>
<feature type="transmembrane region" description="Helical" evidence="7">
    <location>
        <begin position="448"/>
        <end position="467"/>
    </location>
</feature>
<keyword evidence="5 7" id="KW-0472">Membrane</keyword>
<dbReference type="GO" id="GO:0006820">
    <property type="term" value="P:monoatomic anion transport"/>
    <property type="evidence" value="ECO:0007669"/>
    <property type="project" value="TreeGrafter"/>
</dbReference>
<dbReference type="EMBL" id="HBHK01003977">
    <property type="protein sequence ID" value="CAD9668226.1"/>
    <property type="molecule type" value="Transcribed_RNA"/>
</dbReference>
<dbReference type="PANTHER" id="PTHR31618:SF1">
    <property type="entry name" value="EF-HAND DOMAIN-CONTAINING PROTEIN"/>
    <property type="match status" value="1"/>
</dbReference>
<dbReference type="Pfam" id="PF00924">
    <property type="entry name" value="MS_channel_2nd"/>
    <property type="match status" value="1"/>
</dbReference>
<feature type="transmembrane region" description="Helical" evidence="7">
    <location>
        <begin position="479"/>
        <end position="504"/>
    </location>
</feature>
<evidence type="ECO:0000256" key="3">
    <source>
        <dbReference type="ARBA" id="ARBA00022692"/>
    </source>
</evidence>
<evidence type="ECO:0000259" key="8">
    <source>
        <dbReference type="Pfam" id="PF00924"/>
    </source>
</evidence>
<evidence type="ECO:0000256" key="5">
    <source>
        <dbReference type="ARBA" id="ARBA00023136"/>
    </source>
</evidence>
<dbReference type="InterPro" id="IPR016688">
    <property type="entry name" value="MscS-like_plants/fungi"/>
</dbReference>
<accession>A0A7S2RDQ9</accession>
<feature type="transmembrane region" description="Helical" evidence="7">
    <location>
        <begin position="151"/>
        <end position="180"/>
    </location>
</feature>